<sequence>MIKIRNFKEEWVDGLKIKPDHWNDLGYYEIFKNPSKKELNDSDGYDTRGVILKNGDFYIVSPSEELIHVSLLKILSTIKIITTKWIDDDWGKDGDSLTEFLCVERAGDSFDFYQSESYFIKIMPSLFEEYKINFKKNNPFYTLFTRSERVFNLND</sequence>
<organism evidence="1">
    <name type="scientific">marine sediment metagenome</name>
    <dbReference type="NCBI Taxonomy" id="412755"/>
    <lineage>
        <taxon>unclassified sequences</taxon>
        <taxon>metagenomes</taxon>
        <taxon>ecological metagenomes</taxon>
    </lineage>
</organism>
<name>A0A0F9LL00_9ZZZZ</name>
<dbReference type="EMBL" id="LAZR01006189">
    <property type="protein sequence ID" value="KKM94048.1"/>
    <property type="molecule type" value="Genomic_DNA"/>
</dbReference>
<reference evidence="1" key="1">
    <citation type="journal article" date="2015" name="Nature">
        <title>Complex archaea that bridge the gap between prokaryotes and eukaryotes.</title>
        <authorList>
            <person name="Spang A."/>
            <person name="Saw J.H."/>
            <person name="Jorgensen S.L."/>
            <person name="Zaremba-Niedzwiedzka K."/>
            <person name="Martijn J."/>
            <person name="Lind A.E."/>
            <person name="van Eijk R."/>
            <person name="Schleper C."/>
            <person name="Guy L."/>
            <person name="Ettema T.J."/>
        </authorList>
    </citation>
    <scope>NUCLEOTIDE SEQUENCE</scope>
</reference>
<comment type="caution">
    <text evidence="1">The sequence shown here is derived from an EMBL/GenBank/DDBJ whole genome shotgun (WGS) entry which is preliminary data.</text>
</comment>
<gene>
    <name evidence="1" type="ORF">LCGC14_1202280</name>
</gene>
<protein>
    <submittedName>
        <fullName evidence="1">Uncharacterized protein</fullName>
    </submittedName>
</protein>
<evidence type="ECO:0000313" key="1">
    <source>
        <dbReference type="EMBL" id="KKM94048.1"/>
    </source>
</evidence>
<accession>A0A0F9LL00</accession>
<proteinExistence type="predicted"/>
<dbReference type="AlphaFoldDB" id="A0A0F9LL00"/>